<dbReference type="PANTHER" id="PTHR34818">
    <property type="entry name" value="PROTEIN BLI-3"/>
    <property type="match status" value="1"/>
</dbReference>
<dbReference type="SUPFAM" id="SSF50475">
    <property type="entry name" value="FMN-binding split barrel"/>
    <property type="match status" value="1"/>
</dbReference>
<reference evidence="2 3" key="1">
    <citation type="submission" date="2019-01" db="EMBL/GenBank/DDBJ databases">
        <title>Flavobacterium sp. nov.,isolated from freshwater.</title>
        <authorList>
            <person name="Zhang R."/>
            <person name="Du Z.-J."/>
        </authorList>
    </citation>
    <scope>NUCLEOTIDE SEQUENCE [LARGE SCALE GENOMIC DNA]</scope>
    <source>
        <strain evidence="2 3">1E403</strain>
    </source>
</reference>
<comment type="caution">
    <text evidence="2">The sequence shown here is derived from an EMBL/GenBank/DDBJ whole genome shotgun (WGS) entry which is preliminary data.</text>
</comment>
<evidence type="ECO:0000259" key="1">
    <source>
        <dbReference type="Pfam" id="PF16242"/>
    </source>
</evidence>
<dbReference type="AlphaFoldDB" id="A0A3S3QAA5"/>
<dbReference type="Proteomes" id="UP000287527">
    <property type="component" value="Unassembled WGS sequence"/>
</dbReference>
<dbReference type="Gene3D" id="2.30.110.10">
    <property type="entry name" value="Electron Transport, Fmn-binding Protein, Chain A"/>
    <property type="match status" value="1"/>
</dbReference>
<dbReference type="PANTHER" id="PTHR34818:SF1">
    <property type="entry name" value="PROTEIN BLI-3"/>
    <property type="match status" value="1"/>
</dbReference>
<dbReference type="EMBL" id="SBII01000002">
    <property type="protein sequence ID" value="RWX02440.1"/>
    <property type="molecule type" value="Genomic_DNA"/>
</dbReference>
<keyword evidence="3" id="KW-1185">Reference proteome</keyword>
<protein>
    <submittedName>
        <fullName evidence="2">General stress protein</fullName>
    </submittedName>
</protein>
<proteinExistence type="predicted"/>
<evidence type="ECO:0000313" key="3">
    <source>
        <dbReference type="Proteomes" id="UP000287527"/>
    </source>
</evidence>
<gene>
    <name evidence="2" type="ORF">EPI11_04265</name>
</gene>
<dbReference type="RefSeq" id="WP_128388712.1">
    <property type="nucleotide sequence ID" value="NZ_SBII01000002.1"/>
</dbReference>
<feature type="domain" description="General stress protein FMN-binding split barrel" evidence="1">
    <location>
        <begin position="21"/>
        <end position="169"/>
    </location>
</feature>
<sequence length="178" mass="19899">MDSINKNQKEDNFKNLAGQEALDKIKTLAKAAGSCFFCTGIVTGKPFDTRPMSAEKIDDDGNFWFLSSNDSHKNSELQADPSAQLLFQGSSYTDFMTLYGKATISTDKQKIDELWDPLMKNWFTEGKEDPRITVIKFTPTEGYYWDTKHGQAVAMIKSAIGAIKGETYDDSIEGNIKP</sequence>
<accession>A0A3S3QAA5</accession>
<dbReference type="InterPro" id="IPR038725">
    <property type="entry name" value="YdaG_split_barrel_FMN-bd"/>
</dbReference>
<name>A0A3S3QAA5_9FLAO</name>
<dbReference type="Pfam" id="PF16242">
    <property type="entry name" value="Pyrid_ox_like"/>
    <property type="match status" value="1"/>
</dbReference>
<dbReference type="OrthoDB" id="1432662at2"/>
<organism evidence="2 3">
    <name type="scientific">Flavobacterium cerinum</name>
    <dbReference type="NCBI Taxonomy" id="2502784"/>
    <lineage>
        <taxon>Bacteria</taxon>
        <taxon>Pseudomonadati</taxon>
        <taxon>Bacteroidota</taxon>
        <taxon>Flavobacteriia</taxon>
        <taxon>Flavobacteriales</taxon>
        <taxon>Flavobacteriaceae</taxon>
        <taxon>Flavobacterium</taxon>
    </lineage>
</organism>
<dbReference type="InterPro" id="IPR052917">
    <property type="entry name" value="Stress-Dev_Protein"/>
</dbReference>
<evidence type="ECO:0000313" key="2">
    <source>
        <dbReference type="EMBL" id="RWX02440.1"/>
    </source>
</evidence>
<dbReference type="InterPro" id="IPR012349">
    <property type="entry name" value="Split_barrel_FMN-bd"/>
</dbReference>